<proteinExistence type="predicted"/>
<dbReference type="HOGENOM" id="CLU_1249578_0_0_9"/>
<dbReference type="AlphaFoldDB" id="A0A0E2H9T4"/>
<gene>
    <name evidence="1" type="ORF">HMPREF1090_02810</name>
</gene>
<dbReference type="EMBL" id="AGYR01000031">
    <property type="protein sequence ID" value="ENZ13472.1"/>
    <property type="molecule type" value="Genomic_DNA"/>
</dbReference>
<reference evidence="1 2" key="1">
    <citation type="submission" date="2013-01" db="EMBL/GenBank/DDBJ databases">
        <title>The Genome Sequence of Clostridium clostridioforme 90A8.</title>
        <authorList>
            <consortium name="The Broad Institute Genome Sequencing Platform"/>
            <person name="Earl A."/>
            <person name="Ward D."/>
            <person name="Feldgarden M."/>
            <person name="Gevers D."/>
            <person name="Courvalin P."/>
            <person name="Lambert T."/>
            <person name="Walker B."/>
            <person name="Young S.K."/>
            <person name="Zeng Q."/>
            <person name="Gargeya S."/>
            <person name="Fitzgerald M."/>
            <person name="Haas B."/>
            <person name="Abouelleil A."/>
            <person name="Alvarado L."/>
            <person name="Arachchi H.M."/>
            <person name="Berlin A.M."/>
            <person name="Chapman S.B."/>
            <person name="Dewar J."/>
            <person name="Goldberg J."/>
            <person name="Griggs A."/>
            <person name="Gujja S."/>
            <person name="Hansen M."/>
            <person name="Howarth C."/>
            <person name="Imamovic A."/>
            <person name="Larimer J."/>
            <person name="McCowan C."/>
            <person name="Murphy C."/>
            <person name="Neiman D."/>
            <person name="Pearson M."/>
            <person name="Priest M."/>
            <person name="Roberts A."/>
            <person name="Saif S."/>
            <person name="Shea T."/>
            <person name="Sisk P."/>
            <person name="Sykes S."/>
            <person name="Wortman J."/>
            <person name="Nusbaum C."/>
            <person name="Birren B."/>
        </authorList>
    </citation>
    <scope>NUCLEOTIDE SEQUENCE [LARGE SCALE GENOMIC DNA]</scope>
    <source>
        <strain evidence="1 2">90A8</strain>
    </source>
</reference>
<name>A0A0E2H9T4_9FIRM</name>
<dbReference type="Proteomes" id="UP000013085">
    <property type="component" value="Unassembled WGS sequence"/>
</dbReference>
<comment type="caution">
    <text evidence="1">The sequence shown here is derived from an EMBL/GenBank/DDBJ whole genome shotgun (WGS) entry which is preliminary data.</text>
</comment>
<organism evidence="1 2">
    <name type="scientific">[Clostridium] clostridioforme 90A8</name>
    <dbReference type="NCBI Taxonomy" id="999408"/>
    <lineage>
        <taxon>Bacteria</taxon>
        <taxon>Bacillati</taxon>
        <taxon>Bacillota</taxon>
        <taxon>Clostridia</taxon>
        <taxon>Lachnospirales</taxon>
        <taxon>Lachnospiraceae</taxon>
        <taxon>Enterocloster</taxon>
    </lineage>
</organism>
<evidence type="ECO:0000313" key="2">
    <source>
        <dbReference type="Proteomes" id="UP000013085"/>
    </source>
</evidence>
<protein>
    <submittedName>
        <fullName evidence="1">Uncharacterized protein</fullName>
    </submittedName>
</protein>
<accession>A0A0E2H9T4</accession>
<evidence type="ECO:0000313" key="1">
    <source>
        <dbReference type="EMBL" id="ENZ13472.1"/>
    </source>
</evidence>
<sequence>MHKALAGLDPRIQLDKFIKINFNPQGPRGPRPDRTFPPGCFMEISIHKALAGLDVYNGTSTTVINISIHKALAGLDFNHSNTLFKSYISIHKALAGLDPRIFRWPRSKDDFNPQGPRGPRPLIWRGLFFYCDFNPQGPRGPRPVGMMRRASRRTDFNPQGPRGPRQNRMPEWRKRYEISIHKALAGLDLC</sequence>